<name>A0A1M6E3T2_9PROT</name>
<evidence type="ECO:0000256" key="1">
    <source>
        <dbReference type="SAM" id="MobiDB-lite"/>
    </source>
</evidence>
<accession>A0A1M6E3T2</accession>
<gene>
    <name evidence="2" type="ORF">SAMN02745194_01096</name>
</gene>
<evidence type="ECO:0000313" key="3">
    <source>
        <dbReference type="Proteomes" id="UP000184387"/>
    </source>
</evidence>
<sequence length="60" mass="6206">MEPIRECPQCGEPTVPNRLADGQVVCSCAAERELPGPRAAVPEAKETRRGAAKGGSPGGF</sequence>
<feature type="region of interest" description="Disordered" evidence="1">
    <location>
        <begin position="36"/>
        <end position="60"/>
    </location>
</feature>
<dbReference type="Proteomes" id="UP000184387">
    <property type="component" value="Unassembled WGS sequence"/>
</dbReference>
<protein>
    <submittedName>
        <fullName evidence="2">Uncharacterized protein</fullName>
    </submittedName>
</protein>
<reference evidence="2 3" key="1">
    <citation type="submission" date="2016-11" db="EMBL/GenBank/DDBJ databases">
        <authorList>
            <person name="Jaros S."/>
            <person name="Januszkiewicz K."/>
            <person name="Wedrychowicz H."/>
        </authorList>
    </citation>
    <scope>NUCLEOTIDE SEQUENCE [LARGE SCALE GENOMIC DNA]</scope>
    <source>
        <strain evidence="2 3">DSM 14916</strain>
    </source>
</reference>
<evidence type="ECO:0000313" key="2">
    <source>
        <dbReference type="EMBL" id="SHI80111.1"/>
    </source>
</evidence>
<keyword evidence="3" id="KW-1185">Reference proteome</keyword>
<dbReference type="EMBL" id="FQZF01000005">
    <property type="protein sequence ID" value="SHI80111.1"/>
    <property type="molecule type" value="Genomic_DNA"/>
</dbReference>
<organism evidence="2 3">
    <name type="scientific">Muricoccus roseus</name>
    <dbReference type="NCBI Taxonomy" id="198092"/>
    <lineage>
        <taxon>Bacteria</taxon>
        <taxon>Pseudomonadati</taxon>
        <taxon>Pseudomonadota</taxon>
        <taxon>Alphaproteobacteria</taxon>
        <taxon>Acetobacterales</taxon>
        <taxon>Roseomonadaceae</taxon>
        <taxon>Muricoccus</taxon>
    </lineage>
</organism>
<proteinExistence type="predicted"/>
<dbReference type="AlphaFoldDB" id="A0A1M6E3T2"/>